<dbReference type="AlphaFoldDB" id="H3CWV6"/>
<dbReference type="EC" id="2.7.8.41" evidence="14"/>
<feature type="transmembrane region" description="Helical" evidence="17">
    <location>
        <begin position="291"/>
        <end position="309"/>
    </location>
</feature>
<evidence type="ECO:0000256" key="6">
    <source>
        <dbReference type="ARBA" id="ARBA00022792"/>
    </source>
</evidence>
<evidence type="ECO:0000313" key="19">
    <source>
        <dbReference type="Proteomes" id="UP000007303"/>
    </source>
</evidence>
<dbReference type="HOGENOM" id="CLU_051314_0_1_1"/>
<dbReference type="STRING" id="99883.ENSTNIP00000012740"/>
<name>H3CWV6_TETNG</name>
<keyword evidence="12" id="KW-1208">Phospholipid metabolism</keyword>
<evidence type="ECO:0000256" key="4">
    <source>
        <dbReference type="ARBA" id="ARBA00022679"/>
    </source>
</evidence>
<evidence type="ECO:0000256" key="16">
    <source>
        <dbReference type="ARBA" id="ARBA00068900"/>
    </source>
</evidence>
<dbReference type="PANTHER" id="PTHR14269">
    <property type="entry name" value="CDP-DIACYLGLYCEROL--GLYCEROL-3-PHOSPHATE 3-PHOSPHATIDYLTRANSFERASE-RELATED"/>
    <property type="match status" value="1"/>
</dbReference>
<dbReference type="GeneTree" id="ENSGT00390000001607"/>
<evidence type="ECO:0000256" key="2">
    <source>
        <dbReference type="ARBA" id="ARBA00010441"/>
    </source>
</evidence>
<proteinExistence type="inferred from homology"/>
<evidence type="ECO:0000256" key="13">
    <source>
        <dbReference type="ARBA" id="ARBA00037454"/>
    </source>
</evidence>
<accession>H3CWV6</accession>
<feature type="transmembrane region" description="Helical" evidence="17">
    <location>
        <begin position="154"/>
        <end position="176"/>
    </location>
</feature>
<keyword evidence="4" id="KW-0808">Transferase</keyword>
<dbReference type="Gene3D" id="1.20.120.1760">
    <property type="match status" value="1"/>
</dbReference>
<reference evidence="18" key="2">
    <citation type="submission" date="2025-08" db="UniProtKB">
        <authorList>
            <consortium name="Ensembl"/>
        </authorList>
    </citation>
    <scope>IDENTIFICATION</scope>
</reference>
<evidence type="ECO:0000256" key="8">
    <source>
        <dbReference type="ARBA" id="ARBA00023098"/>
    </source>
</evidence>
<dbReference type="OMA" id="LCMCRIL"/>
<keyword evidence="19" id="KW-1185">Reference proteome</keyword>
<evidence type="ECO:0000256" key="1">
    <source>
        <dbReference type="ARBA" id="ARBA00004448"/>
    </source>
</evidence>
<keyword evidence="7 17" id="KW-1133">Transmembrane helix</keyword>
<protein>
    <recommendedName>
        <fullName evidence="16">Cardiolipin synthase (CMP-forming)</fullName>
        <ecNumber evidence="14">2.7.8.41</ecNumber>
    </recommendedName>
</protein>
<dbReference type="InParanoid" id="H3CWV6"/>
<dbReference type="PANTHER" id="PTHR14269:SF60">
    <property type="entry name" value="CARDIOLIPIN SYNTHASE (CMP-FORMING)"/>
    <property type="match status" value="1"/>
</dbReference>
<evidence type="ECO:0000313" key="18">
    <source>
        <dbReference type="Ensembl" id="ENSTNIP00000012740.1"/>
    </source>
</evidence>
<dbReference type="InterPro" id="IPR050324">
    <property type="entry name" value="CDP-alcohol_PTase-I"/>
</dbReference>
<evidence type="ECO:0000256" key="7">
    <source>
        <dbReference type="ARBA" id="ARBA00022989"/>
    </source>
</evidence>
<reference evidence="18" key="3">
    <citation type="submission" date="2025-09" db="UniProtKB">
        <authorList>
            <consortium name="Ensembl"/>
        </authorList>
    </citation>
    <scope>IDENTIFICATION</scope>
</reference>
<sequence>MNVSMWFRGIFATEKIHRLVSSRYTGVSRLRSAAWRHRHTPVTVSGSVKEPLFNASWVSKLNGRNSPGAWCSGMLQPGNATSWSTRGVLSSVCCGLHEKSVGGFRSLLALKARGLCSEKPTETPVQAPAENRKETSPVPGQGLFKFKELYENPWTIPNFLCVCRIVLAPVLAHLILQQHFHLSLALFMLAGATDLLDGFIARTWPTQKSALGSALDPLADKILISVLYVSLTYAELIPAPLTALVIFRDIGLIAAVFWVRYKTVPPPVTLSKFFNPCYTTAQLKPTLFSKVNTAVQLFLVAASLAGPVFQYTDCVLLQCLWYVTAVTTAASGYSYWHYGRKTVRVLNTRSP</sequence>
<dbReference type="InterPro" id="IPR043130">
    <property type="entry name" value="CDP-OH_PTrfase_TM_dom"/>
</dbReference>
<keyword evidence="11" id="KW-0594">Phospholipid biosynthesis</keyword>
<dbReference type="Pfam" id="PF01066">
    <property type="entry name" value="CDP-OH_P_transf"/>
    <property type="match status" value="1"/>
</dbReference>
<keyword evidence="3" id="KW-0444">Lipid biosynthesis</keyword>
<comment type="function">
    <text evidence="13">Catalyzes the synthesis of cardiolipin (CL) (diphosphatidylglycerol) by specifically transferring a phosphatidyl group from CDP-diacylglycerol to phosphatidylglycerol (PG). CL is a key phospholipid in mitochondrial membranes and plays important roles in maintaining the functional integrity and dynamics of mitochondria under both optimal and stress conditions.</text>
</comment>
<feature type="transmembrane region" description="Helical" evidence="17">
    <location>
        <begin position="182"/>
        <end position="201"/>
    </location>
</feature>
<dbReference type="Proteomes" id="UP000007303">
    <property type="component" value="Unassembled WGS sequence"/>
</dbReference>
<evidence type="ECO:0000256" key="17">
    <source>
        <dbReference type="SAM" id="Phobius"/>
    </source>
</evidence>
<dbReference type="InterPro" id="IPR000462">
    <property type="entry name" value="CDP-OH_P_trans"/>
</dbReference>
<feature type="transmembrane region" description="Helical" evidence="17">
    <location>
        <begin position="315"/>
        <end position="336"/>
    </location>
</feature>
<evidence type="ECO:0000256" key="10">
    <source>
        <dbReference type="ARBA" id="ARBA00023136"/>
    </source>
</evidence>
<evidence type="ECO:0000256" key="5">
    <source>
        <dbReference type="ARBA" id="ARBA00022692"/>
    </source>
</evidence>
<keyword evidence="8" id="KW-0443">Lipid metabolism</keyword>
<dbReference type="FunFam" id="1.20.120.1760:FF:000005">
    <property type="entry name" value="Cardiolipin synthase 1"/>
    <property type="match status" value="1"/>
</dbReference>
<keyword evidence="9" id="KW-0496">Mitochondrion</keyword>
<organism evidence="18 19">
    <name type="scientific">Tetraodon nigroviridis</name>
    <name type="common">Spotted green pufferfish</name>
    <name type="synonym">Chelonodon nigroviridis</name>
    <dbReference type="NCBI Taxonomy" id="99883"/>
    <lineage>
        <taxon>Eukaryota</taxon>
        <taxon>Metazoa</taxon>
        <taxon>Chordata</taxon>
        <taxon>Craniata</taxon>
        <taxon>Vertebrata</taxon>
        <taxon>Euteleostomi</taxon>
        <taxon>Actinopterygii</taxon>
        <taxon>Neopterygii</taxon>
        <taxon>Teleostei</taxon>
        <taxon>Neoteleostei</taxon>
        <taxon>Acanthomorphata</taxon>
        <taxon>Eupercaria</taxon>
        <taxon>Tetraodontiformes</taxon>
        <taxon>Tetradontoidea</taxon>
        <taxon>Tetraodontidae</taxon>
        <taxon>Tetraodon</taxon>
    </lineage>
</organism>
<evidence type="ECO:0000256" key="9">
    <source>
        <dbReference type="ARBA" id="ARBA00023128"/>
    </source>
</evidence>
<dbReference type="GO" id="GO:0005743">
    <property type="term" value="C:mitochondrial inner membrane"/>
    <property type="evidence" value="ECO:0007669"/>
    <property type="project" value="UniProtKB-SubCell"/>
</dbReference>
<reference evidence="19" key="1">
    <citation type="journal article" date="2004" name="Nature">
        <title>Genome duplication in the teleost fish Tetraodon nigroviridis reveals the early vertebrate proto-karyotype.</title>
        <authorList>
            <person name="Jaillon O."/>
            <person name="Aury J.-M."/>
            <person name="Brunet F."/>
            <person name="Petit J.-L."/>
            <person name="Stange-Thomann N."/>
            <person name="Mauceli E."/>
            <person name="Bouneau L."/>
            <person name="Fischer C."/>
            <person name="Ozouf-Costaz C."/>
            <person name="Bernot A."/>
            <person name="Nicaud S."/>
            <person name="Jaffe D."/>
            <person name="Fisher S."/>
            <person name="Lutfalla G."/>
            <person name="Dossat C."/>
            <person name="Segurens B."/>
            <person name="Dasilva C."/>
            <person name="Salanoubat M."/>
            <person name="Levy M."/>
            <person name="Boudet N."/>
            <person name="Castellano S."/>
            <person name="Anthouard V."/>
            <person name="Jubin C."/>
            <person name="Castelli V."/>
            <person name="Katinka M."/>
            <person name="Vacherie B."/>
            <person name="Biemont C."/>
            <person name="Skalli Z."/>
            <person name="Cattolico L."/>
            <person name="Poulain J."/>
            <person name="De Berardinis V."/>
            <person name="Cruaud C."/>
            <person name="Duprat S."/>
            <person name="Brottier P."/>
            <person name="Coutanceau J.-P."/>
            <person name="Gouzy J."/>
            <person name="Parra G."/>
            <person name="Lardier G."/>
            <person name="Chapple C."/>
            <person name="McKernan K.J."/>
            <person name="McEwan P."/>
            <person name="Bosak S."/>
            <person name="Kellis M."/>
            <person name="Volff J.-N."/>
            <person name="Guigo R."/>
            <person name="Zody M.C."/>
            <person name="Mesirov J."/>
            <person name="Lindblad-Toh K."/>
            <person name="Birren B."/>
            <person name="Nusbaum C."/>
            <person name="Kahn D."/>
            <person name="Robinson-Rechavi M."/>
            <person name="Laudet V."/>
            <person name="Schachter V."/>
            <person name="Quetier F."/>
            <person name="Saurin W."/>
            <person name="Scarpelli C."/>
            <person name="Wincker P."/>
            <person name="Lander E.S."/>
            <person name="Weissenbach J."/>
            <person name="Roest Crollius H."/>
        </authorList>
    </citation>
    <scope>NUCLEOTIDE SEQUENCE [LARGE SCALE GENOMIC DNA]</scope>
</reference>
<dbReference type="Ensembl" id="ENSTNIT00000012932.1">
    <property type="protein sequence ID" value="ENSTNIP00000012740.1"/>
    <property type="gene ID" value="ENSTNIG00000009851.1"/>
</dbReference>
<evidence type="ECO:0000256" key="15">
    <source>
        <dbReference type="ARBA" id="ARBA00047433"/>
    </source>
</evidence>
<dbReference type="GO" id="GO:0043337">
    <property type="term" value="F:cardiolipin synthase (CMP-forming)"/>
    <property type="evidence" value="ECO:0007669"/>
    <property type="project" value="UniProtKB-EC"/>
</dbReference>
<evidence type="ECO:0000256" key="11">
    <source>
        <dbReference type="ARBA" id="ARBA00023209"/>
    </source>
</evidence>
<evidence type="ECO:0000256" key="3">
    <source>
        <dbReference type="ARBA" id="ARBA00022516"/>
    </source>
</evidence>
<keyword evidence="5 17" id="KW-0812">Transmembrane</keyword>
<comment type="subcellular location">
    <subcellularLocation>
        <location evidence="1">Mitochondrion inner membrane</location>
        <topology evidence="1">Multi-pass membrane protein</topology>
    </subcellularLocation>
</comment>
<evidence type="ECO:0000256" key="12">
    <source>
        <dbReference type="ARBA" id="ARBA00023264"/>
    </source>
</evidence>
<comment type="catalytic activity">
    <reaction evidence="15">
        <text>a CDP-1,2-diacyl-sn-glycerol + a 1,2-diacyl-sn-glycero-3-phospho-(1'-sn-glycerol) = a cardiolipin + CMP + H(+)</text>
        <dbReference type="Rhea" id="RHEA:32931"/>
        <dbReference type="ChEBI" id="CHEBI:15378"/>
        <dbReference type="ChEBI" id="CHEBI:58332"/>
        <dbReference type="ChEBI" id="CHEBI:60377"/>
        <dbReference type="ChEBI" id="CHEBI:62237"/>
        <dbReference type="ChEBI" id="CHEBI:64716"/>
        <dbReference type="EC" id="2.7.8.41"/>
    </reaction>
</comment>
<evidence type="ECO:0000256" key="14">
    <source>
        <dbReference type="ARBA" id="ARBA00039001"/>
    </source>
</evidence>
<keyword evidence="10 17" id="KW-0472">Membrane</keyword>
<keyword evidence="6" id="KW-0999">Mitochondrion inner membrane</keyword>
<comment type="similarity">
    <text evidence="2">Belongs to the CDP-alcohol phosphatidyltransferase class-I family.</text>
</comment>
<dbReference type="GO" id="GO:0032049">
    <property type="term" value="P:cardiolipin biosynthetic process"/>
    <property type="evidence" value="ECO:0007669"/>
    <property type="project" value="TreeGrafter"/>
</dbReference>